<keyword evidence="3" id="KW-0145">Chemotaxis</keyword>
<gene>
    <name evidence="13" type="ORF">ALO_13364</name>
</gene>
<evidence type="ECO:0000256" key="6">
    <source>
        <dbReference type="ARBA" id="ARBA00023136"/>
    </source>
</evidence>
<protein>
    <submittedName>
        <fullName evidence="13">Methyl-accepting chemotaxis sensory transducer</fullName>
    </submittedName>
</protein>
<dbReference type="PANTHER" id="PTHR32089">
    <property type="entry name" value="METHYL-ACCEPTING CHEMOTAXIS PROTEIN MCPB"/>
    <property type="match status" value="1"/>
</dbReference>
<sequence>MKKRLITVLLLVSSIPLLIASVLSYFMFESKVIDDYNKASLEKAASIQNDVHYFINRNMDALRILSKHRTVIGMDPAAIRPVLVQVAQDYTDMIFLVDNLGGQQIARSDDLKFANVADRAFFKKAVSGQEAISEIVISRTTKLPTIAPAVPIKNDAGTVVGVIQGSLGLHKIDAFVKERSVNGSVVFIVAQDGRILAHPDSNLKPEEKDLSSIDYIRQGLAGQSGTVETENRNGQKVLVHYVFDRDNGWLICIETPYEVLLAQTRGILYNMLLLLAVTMLLAAIAGYCIAGRIVNPVTALVSRFKEVAGGNLTVDEVRVNSQDEIGQLGAAFNAMLVNLRNIVRQVARSAEQVAASSQQLTASANESAQATNQVAGIVTDLAQRLDAQIDSVRNTSHVADAIGSEVRQVARDTASVADSSDKTAKASIDGETAVDAAISQMDNIKTVVTDSARAVGKLGERSKEIGQIIDTISNIAGQTNLLALNAAIEAARAGEQGKGFAVVAEEVRKLAEQSQEAAKKIGSLVGEIQSETDAAVDVMTAGVQAVQVGTEVVSRAGSAFSEISGLIQEVSRQVTATTGVVQQTAQGSEKIVASVQNIEEICRAIHDQSQMVSATTEEQSAAAEEIAASSQSLAKLAEELRQAVGKFRM</sequence>
<dbReference type="CDD" id="cd12914">
    <property type="entry name" value="PDC1_DGC_like"/>
    <property type="match status" value="1"/>
</dbReference>
<evidence type="ECO:0000256" key="8">
    <source>
        <dbReference type="ARBA" id="ARBA00029447"/>
    </source>
</evidence>
<keyword evidence="5 10" id="KW-1133">Transmembrane helix</keyword>
<comment type="caution">
    <text evidence="13">The sequence shown here is derived from an EMBL/GenBank/DDBJ whole genome shotgun (WGS) entry which is preliminary data.</text>
</comment>
<dbReference type="InterPro" id="IPR033479">
    <property type="entry name" value="dCache_1"/>
</dbReference>
<dbReference type="PANTHER" id="PTHR32089:SF112">
    <property type="entry name" value="LYSOZYME-LIKE PROTEIN-RELATED"/>
    <property type="match status" value="1"/>
</dbReference>
<accession>F7NKQ4</accession>
<dbReference type="PROSITE" id="PS50111">
    <property type="entry name" value="CHEMOTAXIS_TRANSDUC_2"/>
    <property type="match status" value="1"/>
</dbReference>
<keyword evidence="6 10" id="KW-0472">Membrane</keyword>
<dbReference type="Pfam" id="PF00015">
    <property type="entry name" value="MCPsignal"/>
    <property type="match status" value="1"/>
</dbReference>
<feature type="transmembrane region" description="Helical" evidence="10">
    <location>
        <begin position="267"/>
        <end position="290"/>
    </location>
</feature>
<feature type="domain" description="Methyl-accepting transducer" evidence="11">
    <location>
        <begin position="363"/>
        <end position="599"/>
    </location>
</feature>
<dbReference type="PROSITE" id="PS50885">
    <property type="entry name" value="HAMP"/>
    <property type="match status" value="1"/>
</dbReference>
<dbReference type="Gene3D" id="3.30.450.20">
    <property type="entry name" value="PAS domain"/>
    <property type="match status" value="2"/>
</dbReference>
<reference evidence="13 14" key="1">
    <citation type="journal article" date="2011" name="EMBO J.">
        <title>Structural diversity of bacterial flagellar motors.</title>
        <authorList>
            <person name="Chen S."/>
            <person name="Beeby M."/>
            <person name="Murphy G.E."/>
            <person name="Leadbetter J.R."/>
            <person name="Hendrixson D.R."/>
            <person name="Briegel A."/>
            <person name="Li Z."/>
            <person name="Shi J."/>
            <person name="Tocheva E.I."/>
            <person name="Muller A."/>
            <person name="Dobro M.J."/>
            <person name="Jensen G.J."/>
        </authorList>
    </citation>
    <scope>NUCLEOTIDE SEQUENCE [LARGE SCALE GENOMIC DNA]</scope>
    <source>
        <strain evidence="13 14">DSM 6540</strain>
    </source>
</reference>
<evidence type="ECO:0000259" key="12">
    <source>
        <dbReference type="PROSITE" id="PS50885"/>
    </source>
</evidence>
<dbReference type="InterPro" id="IPR004089">
    <property type="entry name" value="MCPsignal_dom"/>
</dbReference>
<dbReference type="Gene3D" id="1.10.287.950">
    <property type="entry name" value="Methyl-accepting chemotaxis protein"/>
    <property type="match status" value="1"/>
</dbReference>
<dbReference type="CDD" id="cd06225">
    <property type="entry name" value="HAMP"/>
    <property type="match status" value="1"/>
</dbReference>
<dbReference type="GO" id="GO:0007165">
    <property type="term" value="P:signal transduction"/>
    <property type="evidence" value="ECO:0007669"/>
    <property type="project" value="UniProtKB-KW"/>
</dbReference>
<keyword evidence="2" id="KW-1003">Cell membrane</keyword>
<dbReference type="Gene3D" id="1.10.8.500">
    <property type="entry name" value="HAMP domain in histidine kinase"/>
    <property type="match status" value="1"/>
</dbReference>
<dbReference type="RefSeq" id="WP_004096545.1">
    <property type="nucleotide sequence ID" value="NZ_AFGF01000119.1"/>
</dbReference>
<dbReference type="CDD" id="cd11386">
    <property type="entry name" value="MCP_signal"/>
    <property type="match status" value="1"/>
</dbReference>
<dbReference type="GO" id="GO:0005886">
    <property type="term" value="C:plasma membrane"/>
    <property type="evidence" value="ECO:0007669"/>
    <property type="project" value="UniProtKB-SubCell"/>
</dbReference>
<evidence type="ECO:0000256" key="2">
    <source>
        <dbReference type="ARBA" id="ARBA00022475"/>
    </source>
</evidence>
<dbReference type="Pfam" id="PF02743">
    <property type="entry name" value="dCache_1"/>
    <property type="match status" value="1"/>
</dbReference>
<dbReference type="Pfam" id="PF00672">
    <property type="entry name" value="HAMP"/>
    <property type="match status" value="1"/>
</dbReference>
<dbReference type="Proteomes" id="UP000003240">
    <property type="component" value="Unassembled WGS sequence"/>
</dbReference>
<evidence type="ECO:0000256" key="4">
    <source>
        <dbReference type="ARBA" id="ARBA00022692"/>
    </source>
</evidence>
<evidence type="ECO:0000256" key="5">
    <source>
        <dbReference type="ARBA" id="ARBA00022989"/>
    </source>
</evidence>
<dbReference type="CDD" id="cd12912">
    <property type="entry name" value="PDC2_MCP_like"/>
    <property type="match status" value="1"/>
</dbReference>
<dbReference type="SMART" id="SM00304">
    <property type="entry name" value="HAMP"/>
    <property type="match status" value="1"/>
</dbReference>
<dbReference type="SUPFAM" id="SSF58104">
    <property type="entry name" value="Methyl-accepting chemotaxis protein (MCP) signaling domain"/>
    <property type="match status" value="1"/>
</dbReference>
<dbReference type="SMART" id="SM00283">
    <property type="entry name" value="MA"/>
    <property type="match status" value="1"/>
</dbReference>
<evidence type="ECO:0000256" key="7">
    <source>
        <dbReference type="ARBA" id="ARBA00023224"/>
    </source>
</evidence>
<dbReference type="EMBL" id="AFGF01000119">
    <property type="protein sequence ID" value="EGO63358.1"/>
    <property type="molecule type" value="Genomic_DNA"/>
</dbReference>
<keyword evidence="7 9" id="KW-0807">Transducer</keyword>
<dbReference type="GO" id="GO:0006935">
    <property type="term" value="P:chemotaxis"/>
    <property type="evidence" value="ECO:0007669"/>
    <property type="project" value="UniProtKB-KW"/>
</dbReference>
<comment type="subcellular location">
    <subcellularLocation>
        <location evidence="1">Cell membrane</location>
        <topology evidence="1">Multi-pass membrane protein</topology>
    </subcellularLocation>
</comment>
<comment type="similarity">
    <text evidence="8">Belongs to the methyl-accepting chemotaxis (MCP) protein family.</text>
</comment>
<evidence type="ECO:0000256" key="3">
    <source>
        <dbReference type="ARBA" id="ARBA00022500"/>
    </source>
</evidence>
<evidence type="ECO:0000256" key="9">
    <source>
        <dbReference type="PROSITE-ProRule" id="PRU00284"/>
    </source>
</evidence>
<dbReference type="OrthoDB" id="136416at2"/>
<keyword evidence="14" id="KW-1185">Reference proteome</keyword>
<proteinExistence type="inferred from homology"/>
<dbReference type="eggNOG" id="COG0840">
    <property type="taxonomic scope" value="Bacteria"/>
</dbReference>
<evidence type="ECO:0000313" key="13">
    <source>
        <dbReference type="EMBL" id="EGO63358.1"/>
    </source>
</evidence>
<dbReference type="InterPro" id="IPR003660">
    <property type="entry name" value="HAMP_dom"/>
</dbReference>
<keyword evidence="4 10" id="KW-0812">Transmembrane</keyword>
<dbReference type="InterPro" id="IPR029151">
    <property type="entry name" value="Sensor-like_sf"/>
</dbReference>
<feature type="domain" description="HAMP" evidence="12">
    <location>
        <begin position="291"/>
        <end position="344"/>
    </location>
</feature>
<dbReference type="AlphaFoldDB" id="F7NKQ4"/>
<name>F7NKQ4_9FIRM</name>
<organism evidence="13 14">
    <name type="scientific">Acetonema longum DSM 6540</name>
    <dbReference type="NCBI Taxonomy" id="1009370"/>
    <lineage>
        <taxon>Bacteria</taxon>
        <taxon>Bacillati</taxon>
        <taxon>Bacillota</taxon>
        <taxon>Negativicutes</taxon>
        <taxon>Acetonemataceae</taxon>
        <taxon>Acetonema</taxon>
    </lineage>
</organism>
<dbReference type="SUPFAM" id="SSF103190">
    <property type="entry name" value="Sensory domain-like"/>
    <property type="match status" value="1"/>
</dbReference>
<evidence type="ECO:0000259" key="11">
    <source>
        <dbReference type="PROSITE" id="PS50111"/>
    </source>
</evidence>
<evidence type="ECO:0000313" key="14">
    <source>
        <dbReference type="Proteomes" id="UP000003240"/>
    </source>
</evidence>
<evidence type="ECO:0000256" key="10">
    <source>
        <dbReference type="SAM" id="Phobius"/>
    </source>
</evidence>
<dbReference type="STRING" id="1009370.ALO_13364"/>
<evidence type="ECO:0000256" key="1">
    <source>
        <dbReference type="ARBA" id="ARBA00004651"/>
    </source>
</evidence>